<evidence type="ECO:0000313" key="2">
    <source>
        <dbReference type="Proteomes" id="UP000000305"/>
    </source>
</evidence>
<dbReference type="EMBL" id="GL732525">
    <property type="protein sequence ID" value="EFX88895.1"/>
    <property type="molecule type" value="Genomic_DNA"/>
</dbReference>
<proteinExistence type="predicted"/>
<organism evidence="1 2">
    <name type="scientific">Daphnia pulex</name>
    <name type="common">Water flea</name>
    <dbReference type="NCBI Taxonomy" id="6669"/>
    <lineage>
        <taxon>Eukaryota</taxon>
        <taxon>Metazoa</taxon>
        <taxon>Ecdysozoa</taxon>
        <taxon>Arthropoda</taxon>
        <taxon>Crustacea</taxon>
        <taxon>Branchiopoda</taxon>
        <taxon>Diplostraca</taxon>
        <taxon>Cladocera</taxon>
        <taxon>Anomopoda</taxon>
        <taxon>Daphniidae</taxon>
        <taxon>Daphnia</taxon>
    </lineage>
</organism>
<dbReference type="Proteomes" id="UP000000305">
    <property type="component" value="Unassembled WGS sequence"/>
</dbReference>
<accession>E9FUN4</accession>
<protein>
    <submittedName>
        <fullName evidence="1">Uncharacterized protein</fullName>
    </submittedName>
</protein>
<dbReference type="KEGG" id="dpx:DAPPUDRAFT_234135"/>
<dbReference type="AlphaFoldDB" id="E9FUN4"/>
<dbReference type="InParanoid" id="E9FUN4"/>
<dbReference type="HOGENOM" id="CLU_1009224_0_0_1"/>
<keyword evidence="2" id="KW-1185">Reference proteome</keyword>
<sequence>MTMMKTLAKKLPTMRHTDKTRRVIPKSRTFQLKMASWMIIDGLKVANCISRAPARSIIRHKDSKTHFDVLFYSPSTGIKTELADERMITPLFVHGNWRPRGKLDVAQRLTHARQAGRHQAAIGGQERRHYAPSRCAKTFAAPVSFSSFTVTREDHVTEPQEIPALAYRTFAGPVLDPRDVFNKTSRVAIRYNVLQQTRTTNTLCIHGPVCSLTLHVPLIHPACWRVENDTGGAESPDEKTPPASDGRAFAACVLPNVFVVHTDLRSADGPLAGPLA</sequence>
<name>E9FUN4_DAPPU</name>
<evidence type="ECO:0000313" key="1">
    <source>
        <dbReference type="EMBL" id="EFX88895.1"/>
    </source>
</evidence>
<gene>
    <name evidence="1" type="ORF">DAPPUDRAFT_234135</name>
</gene>
<reference evidence="1 2" key="1">
    <citation type="journal article" date="2011" name="Science">
        <title>The ecoresponsive genome of Daphnia pulex.</title>
        <authorList>
            <person name="Colbourne J.K."/>
            <person name="Pfrender M.E."/>
            <person name="Gilbert D."/>
            <person name="Thomas W.K."/>
            <person name="Tucker A."/>
            <person name="Oakley T.H."/>
            <person name="Tokishita S."/>
            <person name="Aerts A."/>
            <person name="Arnold G.J."/>
            <person name="Basu M.K."/>
            <person name="Bauer D.J."/>
            <person name="Caceres C.E."/>
            <person name="Carmel L."/>
            <person name="Casola C."/>
            <person name="Choi J.H."/>
            <person name="Detter J.C."/>
            <person name="Dong Q."/>
            <person name="Dusheyko S."/>
            <person name="Eads B.D."/>
            <person name="Frohlich T."/>
            <person name="Geiler-Samerotte K.A."/>
            <person name="Gerlach D."/>
            <person name="Hatcher P."/>
            <person name="Jogdeo S."/>
            <person name="Krijgsveld J."/>
            <person name="Kriventseva E.V."/>
            <person name="Kultz D."/>
            <person name="Laforsch C."/>
            <person name="Lindquist E."/>
            <person name="Lopez J."/>
            <person name="Manak J.R."/>
            <person name="Muller J."/>
            <person name="Pangilinan J."/>
            <person name="Patwardhan R.P."/>
            <person name="Pitluck S."/>
            <person name="Pritham E.J."/>
            <person name="Rechtsteiner A."/>
            <person name="Rho M."/>
            <person name="Rogozin I.B."/>
            <person name="Sakarya O."/>
            <person name="Salamov A."/>
            <person name="Schaack S."/>
            <person name="Shapiro H."/>
            <person name="Shiga Y."/>
            <person name="Skalitzky C."/>
            <person name="Smith Z."/>
            <person name="Souvorov A."/>
            <person name="Sung W."/>
            <person name="Tang Z."/>
            <person name="Tsuchiya D."/>
            <person name="Tu H."/>
            <person name="Vos H."/>
            <person name="Wang M."/>
            <person name="Wolf Y.I."/>
            <person name="Yamagata H."/>
            <person name="Yamada T."/>
            <person name="Ye Y."/>
            <person name="Shaw J.R."/>
            <person name="Andrews J."/>
            <person name="Crease T.J."/>
            <person name="Tang H."/>
            <person name="Lucas S.M."/>
            <person name="Robertson H.M."/>
            <person name="Bork P."/>
            <person name="Koonin E.V."/>
            <person name="Zdobnov E.M."/>
            <person name="Grigoriev I.V."/>
            <person name="Lynch M."/>
            <person name="Boore J.L."/>
        </authorList>
    </citation>
    <scope>NUCLEOTIDE SEQUENCE [LARGE SCALE GENOMIC DNA]</scope>
</reference>